<comment type="caution">
    <text evidence="2">The sequence shown here is derived from an EMBL/GenBank/DDBJ whole genome shotgun (WGS) entry which is preliminary data.</text>
</comment>
<keyword evidence="3" id="KW-1185">Reference proteome</keyword>
<reference evidence="2 3" key="1">
    <citation type="submission" date="2015-02" db="EMBL/GenBank/DDBJ databases">
        <title>Whole genome sequencing of multiple isolates of three species of pepper and tomato-infecting xanthomonads reveals genetic diversity in field strains and pinpoints effectors responsible for host specificity.</title>
        <authorList>
            <person name="Schwartz A."/>
            <person name="Dahlbeck D."/>
            <person name="Staskawicz B."/>
            <person name="Bart R."/>
            <person name="Potnis N."/>
            <person name="Minsavage G."/>
            <person name="Timilsina S."/>
            <person name="Goss E."/>
            <person name="Jones J."/>
            <person name="Vallad G."/>
            <person name="Barak J."/>
            <person name="Miller S."/>
            <person name="Ritchie D."/>
            <person name="Martins J.Jr."/>
            <person name="Patane J.S."/>
            <person name="Setubal J.C."/>
        </authorList>
    </citation>
    <scope>NUCLEOTIDE SEQUENCE [LARGE SCALE GENOMIC DNA]</scope>
    <source>
        <strain evidence="2 3">Xp3-15</strain>
    </source>
</reference>
<evidence type="ECO:0000313" key="2">
    <source>
        <dbReference type="EMBL" id="KLC02429.1"/>
    </source>
</evidence>
<dbReference type="EMBL" id="JZUY01000049">
    <property type="protein sequence ID" value="KLC02429.1"/>
    <property type="molecule type" value="Genomic_DNA"/>
</dbReference>
<organism evidence="2 3">
    <name type="scientific">Xanthomonas perforans</name>
    <dbReference type="NCBI Taxonomy" id="442694"/>
    <lineage>
        <taxon>Bacteria</taxon>
        <taxon>Pseudomonadati</taxon>
        <taxon>Pseudomonadota</taxon>
        <taxon>Gammaproteobacteria</taxon>
        <taxon>Lysobacterales</taxon>
        <taxon>Lysobacteraceae</taxon>
        <taxon>Xanthomonas</taxon>
    </lineage>
</organism>
<accession>A0ABR5EMM1</accession>
<sequence>MLNRFSFGVPPTHRSPDVGGIRMPEQSAQPAFWDPFAARCNQIAASQSPARPEAGQFYMVRDPAPM</sequence>
<proteinExistence type="predicted"/>
<evidence type="ECO:0000313" key="3">
    <source>
        <dbReference type="Proteomes" id="UP000035369"/>
    </source>
</evidence>
<name>A0ABR5EMM1_XANPE</name>
<protein>
    <submittedName>
        <fullName evidence="2">Uncharacterized protein</fullName>
    </submittedName>
</protein>
<feature type="region of interest" description="Disordered" evidence="1">
    <location>
        <begin position="1"/>
        <end position="23"/>
    </location>
</feature>
<gene>
    <name evidence="2" type="ORF">XP315_19810</name>
</gene>
<dbReference type="Proteomes" id="UP000035369">
    <property type="component" value="Unassembled WGS sequence"/>
</dbReference>
<evidence type="ECO:0000256" key="1">
    <source>
        <dbReference type="SAM" id="MobiDB-lite"/>
    </source>
</evidence>